<name>A0A7V5LJ32_CALAY</name>
<keyword evidence="1" id="KW-0732">Signal</keyword>
<comment type="caution">
    <text evidence="3">The sequence shown here is derived from an EMBL/GenBank/DDBJ whole genome shotgun (WGS) entry which is preliminary data.</text>
</comment>
<dbReference type="Gene3D" id="2.130.10.10">
    <property type="entry name" value="YVTN repeat-like/Quinoprotein amine dehydrogenase"/>
    <property type="match status" value="1"/>
</dbReference>
<dbReference type="PANTHER" id="PTHR47197:SF3">
    <property type="entry name" value="DIHYDRO-HEME D1 DEHYDROGENASE"/>
    <property type="match status" value="1"/>
</dbReference>
<dbReference type="InterPro" id="IPR011048">
    <property type="entry name" value="Haem_d1_sf"/>
</dbReference>
<dbReference type="Gene3D" id="2.60.40.3710">
    <property type="match status" value="1"/>
</dbReference>
<evidence type="ECO:0000256" key="1">
    <source>
        <dbReference type="ARBA" id="ARBA00022729"/>
    </source>
</evidence>
<accession>A0A7V5LJ32</accession>
<evidence type="ECO:0000259" key="2">
    <source>
        <dbReference type="Pfam" id="PF13205"/>
    </source>
</evidence>
<evidence type="ECO:0000313" key="3">
    <source>
        <dbReference type="EMBL" id="HHE54535.1"/>
    </source>
</evidence>
<dbReference type="EMBL" id="DRTD01000149">
    <property type="protein sequence ID" value="HHE54535.1"/>
    <property type="molecule type" value="Genomic_DNA"/>
</dbReference>
<organism evidence="3">
    <name type="scientific">Caldithrix abyssi</name>
    <dbReference type="NCBI Taxonomy" id="187145"/>
    <lineage>
        <taxon>Bacteria</taxon>
        <taxon>Pseudomonadati</taxon>
        <taxon>Calditrichota</taxon>
        <taxon>Calditrichia</taxon>
        <taxon>Calditrichales</taxon>
        <taxon>Calditrichaceae</taxon>
        <taxon>Caldithrix</taxon>
    </lineage>
</organism>
<dbReference type="InterPro" id="IPR015943">
    <property type="entry name" value="WD40/YVTN_repeat-like_dom_sf"/>
</dbReference>
<gene>
    <name evidence="3" type="ORF">ENL21_02050</name>
</gene>
<dbReference type="InterPro" id="IPR051200">
    <property type="entry name" value="Host-pathogen_enzymatic-act"/>
</dbReference>
<dbReference type="Pfam" id="PF13205">
    <property type="entry name" value="Big_5"/>
    <property type="match status" value="1"/>
</dbReference>
<dbReference type="AlphaFoldDB" id="A0A7V5LJ32"/>
<proteinExistence type="predicted"/>
<reference evidence="3" key="1">
    <citation type="journal article" date="2020" name="mSystems">
        <title>Genome- and Community-Level Interaction Insights into Carbon Utilization and Element Cycling Functions of Hydrothermarchaeota in Hydrothermal Sediment.</title>
        <authorList>
            <person name="Zhou Z."/>
            <person name="Liu Y."/>
            <person name="Xu W."/>
            <person name="Pan J."/>
            <person name="Luo Z.H."/>
            <person name="Li M."/>
        </authorList>
    </citation>
    <scope>NUCLEOTIDE SEQUENCE [LARGE SCALE GENOMIC DNA]</scope>
    <source>
        <strain evidence="3">HyVt-76</strain>
    </source>
</reference>
<sequence>MAGKNFLIVTILLFVGLTGCLPDRMPPDPVENQRPEFRYFGQNDSAALNIPLNDPILMVFSEKMDLSTFPDNFKVQSISGAITGTFEYVSGIDSAVQFVPTQNYNPAEVYTISISGGVRDVHGNSMIAPYKEDQPITTWFFTTGQYATNGFPYIFIRDKSQKQIIHRVGKINQYLDSLYMQADEEDYQTSNLKFTPDGQYLLVLNIKISKGTVTVIDPQTLSTVKVLEVGLGPKAITFMDNNMAIVANNSAKSFSVIDLSSLTVLQTIAFSDNYKPKGVVYSSLTNRLYFFSSNNYKIRVVNASDFSVEKDLENILVNKKKAADMEITPDGAFVYIAEDRSDKVIVLNTETEDVKTIETGYGYNIDGAMSQDAYFLNFFRKVDKEFVGGILKIDLASQSVVDQMIWEKDMEEMDLTNGDELLYTITPQDSTVHILETRTLKVLSRVKVPGSLKYIAISKNNYQN</sequence>
<dbReference type="SUPFAM" id="SSF51004">
    <property type="entry name" value="C-terminal (heme d1) domain of cytochrome cd1-nitrite reductase"/>
    <property type="match status" value="1"/>
</dbReference>
<dbReference type="InterPro" id="IPR032812">
    <property type="entry name" value="SbsA_Ig"/>
</dbReference>
<dbReference type="PANTHER" id="PTHR47197">
    <property type="entry name" value="PROTEIN NIRF"/>
    <property type="match status" value="1"/>
</dbReference>
<dbReference type="PROSITE" id="PS51257">
    <property type="entry name" value="PROKAR_LIPOPROTEIN"/>
    <property type="match status" value="1"/>
</dbReference>
<dbReference type="Proteomes" id="UP000886111">
    <property type="component" value="Unassembled WGS sequence"/>
</dbReference>
<feature type="domain" description="SbsA Ig-like" evidence="2">
    <location>
        <begin position="46"/>
        <end position="143"/>
    </location>
</feature>
<protein>
    <recommendedName>
        <fullName evidence="2">SbsA Ig-like domain-containing protein</fullName>
    </recommendedName>
</protein>